<comment type="caution">
    <text evidence="1">The sequence shown here is derived from an EMBL/GenBank/DDBJ whole genome shotgun (WGS) entry which is preliminary data.</text>
</comment>
<dbReference type="EMBL" id="RCZG01000011">
    <property type="protein sequence ID" value="TPG31665.1"/>
    <property type="molecule type" value="Genomic_DNA"/>
</dbReference>
<keyword evidence="2" id="KW-1185">Reference proteome</keyword>
<evidence type="ECO:0000313" key="2">
    <source>
        <dbReference type="Proteomes" id="UP000320095"/>
    </source>
</evidence>
<evidence type="ECO:0000313" key="1">
    <source>
        <dbReference type="EMBL" id="TPG31665.1"/>
    </source>
</evidence>
<dbReference type="Proteomes" id="UP000320095">
    <property type="component" value="Unassembled WGS sequence"/>
</dbReference>
<accession>A0A502E1S4</accession>
<sequence length="80" mass="9080">MTDMERDDSLETAELLFNALQTQRDALATERKGTDELTAALKKALPDIRDKLTLQAELVADQAELIEKQAELIKLLRRKN</sequence>
<gene>
    <name evidence="1" type="ORF">EAH80_22180</name>
</gene>
<name>A0A502E1S4_9MYCO</name>
<dbReference type="RefSeq" id="WP_140695774.1">
    <property type="nucleotide sequence ID" value="NZ_RCZG01000011.1"/>
</dbReference>
<protein>
    <submittedName>
        <fullName evidence="1">Uncharacterized protein</fullName>
    </submittedName>
</protein>
<dbReference type="AlphaFoldDB" id="A0A502E1S4"/>
<reference evidence="1 2" key="1">
    <citation type="journal article" date="2019" name="Environ. Microbiol.">
        <title>Species interactions and distinct microbial communities in high Arctic permafrost affected cryosols are associated with the CH4 and CO2 gas fluxes.</title>
        <authorList>
            <person name="Altshuler I."/>
            <person name="Hamel J."/>
            <person name="Turney S."/>
            <person name="Magnuson E."/>
            <person name="Levesque R."/>
            <person name="Greer C."/>
            <person name="Whyte L.G."/>
        </authorList>
    </citation>
    <scope>NUCLEOTIDE SEQUENCE [LARGE SCALE GENOMIC DNA]</scope>
    <source>
        <strain evidence="1 2">S5.20</strain>
    </source>
</reference>
<proteinExistence type="predicted"/>
<organism evidence="1 2">
    <name type="scientific">Mycolicibacterium hodleri</name>
    <dbReference type="NCBI Taxonomy" id="49897"/>
    <lineage>
        <taxon>Bacteria</taxon>
        <taxon>Bacillati</taxon>
        <taxon>Actinomycetota</taxon>
        <taxon>Actinomycetes</taxon>
        <taxon>Mycobacteriales</taxon>
        <taxon>Mycobacteriaceae</taxon>
        <taxon>Mycolicibacterium</taxon>
    </lineage>
</organism>